<protein>
    <recommendedName>
        <fullName evidence="5">Riboflavin kinase</fullName>
        <ecNumber evidence="4">2.7.1.26</ecNumber>
    </recommendedName>
    <alternativeName>
        <fullName evidence="11">Flavin mononucleotide kinase 1</fullName>
    </alternativeName>
</protein>
<comment type="pathway">
    <text evidence="2">Cofactor biosynthesis; FMN biosynthesis; FMN from riboflavin (ATP route): step 1/1.</text>
</comment>
<evidence type="ECO:0000256" key="2">
    <source>
        <dbReference type="ARBA" id="ARBA00005201"/>
    </source>
</evidence>
<dbReference type="PANTHER" id="PTHR22749:SF6">
    <property type="entry name" value="RIBOFLAVIN KINASE"/>
    <property type="match status" value="1"/>
</dbReference>
<dbReference type="EMBL" id="BDGI01000042">
    <property type="protein sequence ID" value="GAV27621.1"/>
    <property type="molecule type" value="Genomic_DNA"/>
</dbReference>
<name>A0A1Q2YDP1_9ASCO</name>
<evidence type="ECO:0000256" key="9">
    <source>
        <dbReference type="ARBA" id="ARBA00022741"/>
    </source>
</evidence>
<dbReference type="SUPFAM" id="SSF82114">
    <property type="entry name" value="Riboflavin kinase-like"/>
    <property type="match status" value="1"/>
</dbReference>
<feature type="coiled-coil region" evidence="12">
    <location>
        <begin position="1"/>
        <end position="46"/>
    </location>
</feature>
<dbReference type="GO" id="GO:0016973">
    <property type="term" value="P:poly(A)+ mRNA export from nucleus"/>
    <property type="evidence" value="ECO:0007669"/>
    <property type="project" value="InterPro"/>
</dbReference>
<dbReference type="GO" id="GO:0005739">
    <property type="term" value="C:mitochondrion"/>
    <property type="evidence" value="ECO:0007669"/>
    <property type="project" value="TreeGrafter"/>
</dbReference>
<evidence type="ECO:0000256" key="10">
    <source>
        <dbReference type="ARBA" id="ARBA00022840"/>
    </source>
</evidence>
<keyword evidence="15" id="KW-1185">Reference proteome</keyword>
<evidence type="ECO:0000313" key="15">
    <source>
        <dbReference type="Proteomes" id="UP000186136"/>
    </source>
</evidence>
<evidence type="ECO:0000256" key="6">
    <source>
        <dbReference type="ARBA" id="ARBA00022630"/>
    </source>
</evidence>
<dbReference type="Pfam" id="PF07817">
    <property type="entry name" value="GLE1"/>
    <property type="match status" value="1"/>
</dbReference>
<dbReference type="GO" id="GO:0009231">
    <property type="term" value="P:riboflavin biosynthetic process"/>
    <property type="evidence" value="ECO:0007669"/>
    <property type="project" value="InterPro"/>
</dbReference>
<dbReference type="GO" id="GO:0005643">
    <property type="term" value="C:nuclear pore"/>
    <property type="evidence" value="ECO:0007669"/>
    <property type="project" value="InterPro"/>
</dbReference>
<evidence type="ECO:0000256" key="11">
    <source>
        <dbReference type="ARBA" id="ARBA00029960"/>
    </source>
</evidence>
<dbReference type="GO" id="GO:0009398">
    <property type="term" value="P:FMN biosynthetic process"/>
    <property type="evidence" value="ECO:0007669"/>
    <property type="project" value="UniProtKB-UniPathway"/>
</dbReference>
<dbReference type="Gene3D" id="2.40.30.30">
    <property type="entry name" value="Riboflavin kinase-like"/>
    <property type="match status" value="1"/>
</dbReference>
<dbReference type="InterPro" id="IPR015865">
    <property type="entry name" value="Riboflavin_kinase_bac/euk"/>
</dbReference>
<dbReference type="InterPro" id="IPR012476">
    <property type="entry name" value="GLE1"/>
</dbReference>
<comment type="caution">
    <text evidence="14">The sequence shown here is derived from an EMBL/GenBank/DDBJ whole genome shotgun (WGS) entry which is preliminary data.</text>
</comment>
<dbReference type="InterPro" id="IPR023468">
    <property type="entry name" value="Riboflavin_kinase"/>
</dbReference>
<evidence type="ECO:0000256" key="7">
    <source>
        <dbReference type="ARBA" id="ARBA00022643"/>
    </source>
</evidence>
<dbReference type="PANTHER" id="PTHR22749">
    <property type="entry name" value="RIBOFLAVIN KINASE/FMN ADENYLYLTRANSFERASE"/>
    <property type="match status" value="1"/>
</dbReference>
<dbReference type="EC" id="2.7.1.26" evidence="4"/>
<evidence type="ECO:0000259" key="13">
    <source>
        <dbReference type="SMART" id="SM00904"/>
    </source>
</evidence>
<dbReference type="InterPro" id="IPR038506">
    <property type="entry name" value="GLE1-like_sf"/>
</dbReference>
<dbReference type="OrthoDB" id="276388at2759"/>
<organism evidence="14 15">
    <name type="scientific">Pichia membranifaciens</name>
    <dbReference type="NCBI Taxonomy" id="4926"/>
    <lineage>
        <taxon>Eukaryota</taxon>
        <taxon>Fungi</taxon>
        <taxon>Dikarya</taxon>
        <taxon>Ascomycota</taxon>
        <taxon>Saccharomycotina</taxon>
        <taxon>Pichiomycetes</taxon>
        <taxon>Pichiales</taxon>
        <taxon>Pichiaceae</taxon>
        <taxon>Pichia</taxon>
    </lineage>
</organism>
<accession>A0A1Q2YDP1</accession>
<proteinExistence type="inferred from homology"/>
<dbReference type="SMART" id="SM00904">
    <property type="entry name" value="Flavokinase"/>
    <property type="match status" value="1"/>
</dbReference>
<dbReference type="InterPro" id="IPR023465">
    <property type="entry name" value="Riboflavin_kinase_dom_sf"/>
</dbReference>
<dbReference type="GO" id="GO:0005524">
    <property type="term" value="F:ATP binding"/>
    <property type="evidence" value="ECO:0007669"/>
    <property type="project" value="UniProtKB-KW"/>
</dbReference>
<evidence type="ECO:0000256" key="8">
    <source>
        <dbReference type="ARBA" id="ARBA00022679"/>
    </source>
</evidence>
<dbReference type="AlphaFoldDB" id="A0A1Q2YDP1"/>
<keyword evidence="12" id="KW-0175">Coiled coil</keyword>
<dbReference type="UniPathway" id="UPA00276">
    <property type="reaction ID" value="UER00406"/>
</dbReference>
<comment type="function">
    <text evidence="1">Catalyzes the phosphorylation of riboflavin (vitamin B2) to form flavin mononucleotide (FMN) coenzyme.</text>
</comment>
<gene>
    <name evidence="14" type="ORF">PMKS-001089</name>
</gene>
<evidence type="ECO:0000256" key="3">
    <source>
        <dbReference type="ARBA" id="ARBA00010108"/>
    </source>
</evidence>
<evidence type="ECO:0000313" key="14">
    <source>
        <dbReference type="EMBL" id="GAV27621.1"/>
    </source>
</evidence>
<dbReference type="Proteomes" id="UP000186136">
    <property type="component" value="Unassembled WGS sequence"/>
</dbReference>
<keyword evidence="6" id="KW-0285">Flavoprotein</keyword>
<keyword evidence="8" id="KW-0808">Transferase</keyword>
<sequence>MARQKALKREEEVRLQKKKAEEEAAAAKKEAALKRAKEEASKMVVRPAEIELLYLKYMQDVKDIDTQVVQPMNANKELKKAAGSHKRKINPKFGQLTKSQNQLVRITNEIKQLIEQTRANDSVYKWILNFISDAIISQAETEVSVKPSASLPLAKLTLNLLILFDDQPSTAAPKPMVRPDLQIPPAPVAPFPVKISKTAVIPGFGRGSSDLGFPTANVNIKDSKTLQELDAGVYFGYARLYKLESAQLDNKRVDRMDGKSSVVLNYGRELQGADLHILPMVMSLGWNPYYGNKEKTCEIYIIHKFSHSFYGADLSAVICGYLRPELDYEGIEALKKDIQLDVDIGLENLAKEGYIKCKSMLE</sequence>
<evidence type="ECO:0000256" key="4">
    <source>
        <dbReference type="ARBA" id="ARBA00012105"/>
    </source>
</evidence>
<evidence type="ECO:0000256" key="5">
    <source>
        <dbReference type="ARBA" id="ARBA00017394"/>
    </source>
</evidence>
<keyword evidence="9" id="KW-0547">Nucleotide-binding</keyword>
<reference evidence="14 15" key="1">
    <citation type="submission" date="2016-08" db="EMBL/GenBank/DDBJ databases">
        <title>Whole genome shotgun sequence of Pichia membranifaciens KS47-1.</title>
        <authorList>
            <person name="Konishi M."/>
            <person name="Ishida M."/>
            <person name="Arakawa T."/>
            <person name="Kato Y."/>
            <person name="Horiuchi J."/>
        </authorList>
    </citation>
    <scope>NUCLEOTIDE SEQUENCE [LARGE SCALE GENOMIC DNA]</scope>
    <source>
        <strain evidence="14 15">KS47-1</strain>
    </source>
</reference>
<feature type="domain" description="Riboflavin kinase" evidence="13">
    <location>
        <begin position="200"/>
        <end position="350"/>
    </location>
</feature>
<evidence type="ECO:0000256" key="1">
    <source>
        <dbReference type="ARBA" id="ARBA00003572"/>
    </source>
</evidence>
<dbReference type="Pfam" id="PF01687">
    <property type="entry name" value="Flavokinase"/>
    <property type="match status" value="1"/>
</dbReference>
<dbReference type="Gene3D" id="1.25.40.510">
    <property type="entry name" value="GLE1-like"/>
    <property type="match status" value="1"/>
</dbReference>
<comment type="similarity">
    <text evidence="3">Belongs to the flavokinase family.</text>
</comment>
<keyword evidence="10" id="KW-0067">ATP-binding</keyword>
<evidence type="ECO:0000256" key="12">
    <source>
        <dbReference type="SAM" id="Coils"/>
    </source>
</evidence>
<dbReference type="GO" id="GO:0008531">
    <property type="term" value="F:riboflavin kinase activity"/>
    <property type="evidence" value="ECO:0007669"/>
    <property type="project" value="UniProtKB-EC"/>
</dbReference>
<keyword evidence="7" id="KW-0288">FMN</keyword>